<evidence type="ECO:0000313" key="4">
    <source>
        <dbReference type="EMBL" id="KAK4764369.1"/>
    </source>
</evidence>
<keyword evidence="2" id="KW-0687">Ribonucleoprotein</keyword>
<dbReference type="SUPFAM" id="SSF55315">
    <property type="entry name" value="L30e-like"/>
    <property type="match status" value="1"/>
</dbReference>
<dbReference type="GO" id="GO:1990904">
    <property type="term" value="C:ribonucleoprotein complex"/>
    <property type="evidence" value="ECO:0007669"/>
    <property type="project" value="UniProtKB-KW"/>
</dbReference>
<keyword evidence="1" id="KW-0689">Ribosomal protein</keyword>
<dbReference type="EMBL" id="JAXIOK010000008">
    <property type="protein sequence ID" value="KAK4764369.1"/>
    <property type="molecule type" value="Genomic_DNA"/>
</dbReference>
<dbReference type="Pfam" id="PF01248">
    <property type="entry name" value="Ribosomal_L7Ae"/>
    <property type="match status" value="1"/>
</dbReference>
<reference evidence="4 5" key="1">
    <citation type="journal article" date="2023" name="Hortic Res">
        <title>Pangenome of water caltrop reveals structural variations and asymmetric subgenome divergence after allopolyploidization.</title>
        <authorList>
            <person name="Zhang X."/>
            <person name="Chen Y."/>
            <person name="Wang L."/>
            <person name="Yuan Y."/>
            <person name="Fang M."/>
            <person name="Shi L."/>
            <person name="Lu R."/>
            <person name="Comes H.P."/>
            <person name="Ma Y."/>
            <person name="Chen Y."/>
            <person name="Huang G."/>
            <person name="Zhou Y."/>
            <person name="Zheng Z."/>
            <person name="Qiu Y."/>
        </authorList>
    </citation>
    <scope>NUCLEOTIDE SEQUENCE [LARGE SCALE GENOMIC DNA]</scope>
    <source>
        <tissue evidence="4">Roots</tissue>
    </source>
</reference>
<dbReference type="InterPro" id="IPR004038">
    <property type="entry name" value="Ribosomal_eL8/eL30/eS12/Gad45"/>
</dbReference>
<evidence type="ECO:0000313" key="5">
    <source>
        <dbReference type="Proteomes" id="UP001345219"/>
    </source>
</evidence>
<proteinExistence type="predicted"/>
<feature type="domain" description="Ribosomal protein eL8/eL30/eS12/Gadd45" evidence="3">
    <location>
        <begin position="1"/>
        <end position="79"/>
    </location>
</feature>
<gene>
    <name evidence="4" type="ORF">SAY87_013807</name>
</gene>
<dbReference type="GO" id="GO:0003723">
    <property type="term" value="F:RNA binding"/>
    <property type="evidence" value="ECO:0007669"/>
    <property type="project" value="InterPro"/>
</dbReference>
<dbReference type="InterPro" id="IPR029064">
    <property type="entry name" value="Ribosomal_eL30-like_sf"/>
</dbReference>
<name>A0AAN7KG61_9MYRT</name>
<protein>
    <recommendedName>
        <fullName evidence="3">Ribosomal protein eL8/eL30/eS12/Gadd45 domain-containing protein</fullName>
    </recommendedName>
</protein>
<keyword evidence="5" id="KW-1185">Reference proteome</keyword>
<dbReference type="Proteomes" id="UP001345219">
    <property type="component" value="Chromosome 11"/>
</dbReference>
<evidence type="ECO:0000259" key="3">
    <source>
        <dbReference type="Pfam" id="PF01248"/>
    </source>
</evidence>
<dbReference type="PANTHER" id="PTHR11449">
    <property type="entry name" value="RIBOSOMAL PROTEIN L30"/>
    <property type="match status" value="1"/>
</dbReference>
<evidence type="ECO:0000256" key="1">
    <source>
        <dbReference type="ARBA" id="ARBA00022980"/>
    </source>
</evidence>
<dbReference type="AlphaFoldDB" id="A0AAN7KG61"/>
<evidence type="ECO:0000256" key="2">
    <source>
        <dbReference type="ARBA" id="ARBA00023274"/>
    </source>
</evidence>
<dbReference type="Gene3D" id="3.30.1330.30">
    <property type="match status" value="1"/>
</dbReference>
<organism evidence="4 5">
    <name type="scientific">Trapa incisa</name>
    <dbReference type="NCBI Taxonomy" id="236973"/>
    <lineage>
        <taxon>Eukaryota</taxon>
        <taxon>Viridiplantae</taxon>
        <taxon>Streptophyta</taxon>
        <taxon>Embryophyta</taxon>
        <taxon>Tracheophyta</taxon>
        <taxon>Spermatophyta</taxon>
        <taxon>Magnoliopsida</taxon>
        <taxon>eudicotyledons</taxon>
        <taxon>Gunneridae</taxon>
        <taxon>Pentapetalae</taxon>
        <taxon>rosids</taxon>
        <taxon>malvids</taxon>
        <taxon>Myrtales</taxon>
        <taxon>Lythraceae</taxon>
        <taxon>Trapa</taxon>
    </lineage>
</organism>
<dbReference type="InterPro" id="IPR039109">
    <property type="entry name" value="Ribosomal_eL30-like"/>
</dbReference>
<dbReference type="GO" id="GO:0005840">
    <property type="term" value="C:ribosome"/>
    <property type="evidence" value="ECO:0007669"/>
    <property type="project" value="UniProtKB-KW"/>
</dbReference>
<accession>A0AAN7KG61</accession>
<sequence length="121" mass="13490">MESGKYTLGYKTVLKSFRNWKGKLIIIAKCCPPHRKSEIECYSMLAKVGVHHYNGNNNVDLGTSSGKYFRVCCLIIIHPATAFGTVLHVISTSVLGITPILHDINGTRDPRPEPLPDPYTY</sequence>
<comment type="caution">
    <text evidence="4">The sequence shown here is derived from an EMBL/GenBank/DDBJ whole genome shotgun (WGS) entry which is preliminary data.</text>
</comment>